<evidence type="ECO:0000313" key="5">
    <source>
        <dbReference type="Proteomes" id="UP000255139"/>
    </source>
</evidence>
<dbReference type="Pfam" id="PF01501">
    <property type="entry name" value="Glyco_transf_8"/>
    <property type="match status" value="1"/>
</dbReference>
<evidence type="ECO:0000256" key="3">
    <source>
        <dbReference type="ARBA" id="ARBA00022723"/>
    </source>
</evidence>
<sequence length="439" mass="52431">MRFSNIIYIYIYIYIYLKDLLSTRIYIPYINTQHNSNSQTINKTSNQSINHISKQDSKVTLSHDKDNKNNQDNPNNLPIIPIMHCFDSNYCLPASVSFYSMLEYASKDYFYKLYVIHSGDISKDIQDKLAKSIESFPNAKLEFIDKSGIFDESWEKMYNKAHFSKDVFYKICTPSIFPEYDKIIITDVDVVWRGDISREFYLLDKDEDYYIGGYNAPLLKQDCPLTKFMDYYDFAWNKEERQRLFNIGGGLIVCNLKKLREDNIEKRFFEFLESNLYRLVQAEQDVLNYVCYPKIKILSKNGMVSTYFWDMFDSKEKLDNATWNRQDIEYALNNPIQIHYAGPHVKPWKDFDTLKGELWFESLAKTNYLKQWLDSTYKEFNHYKTFYEENKDNEIYPRFKKLIYLGFIFELAKRKGIIKIRLLNIKLYLDFSGVMSVFK</sequence>
<dbReference type="SUPFAM" id="SSF53448">
    <property type="entry name" value="Nucleotide-diphospho-sugar transferases"/>
    <property type="match status" value="1"/>
</dbReference>
<name>A0A377PX38_9HELI</name>
<evidence type="ECO:0000313" key="4">
    <source>
        <dbReference type="EMBL" id="STQ86173.1"/>
    </source>
</evidence>
<dbReference type="GO" id="GO:0046872">
    <property type="term" value="F:metal ion binding"/>
    <property type="evidence" value="ECO:0007669"/>
    <property type="project" value="UniProtKB-KW"/>
</dbReference>
<dbReference type="EMBL" id="UGJE01000002">
    <property type="protein sequence ID" value="STQ86173.1"/>
    <property type="molecule type" value="Genomic_DNA"/>
</dbReference>
<dbReference type="Gene3D" id="3.90.550.10">
    <property type="entry name" value="Spore Coat Polysaccharide Biosynthesis Protein SpsA, Chain A"/>
    <property type="match status" value="1"/>
</dbReference>
<evidence type="ECO:0000256" key="2">
    <source>
        <dbReference type="ARBA" id="ARBA00022679"/>
    </source>
</evidence>
<dbReference type="RefSeq" id="WP_114985948.1">
    <property type="nucleotide sequence ID" value="NZ_UGJE01000002.1"/>
</dbReference>
<proteinExistence type="predicted"/>
<reference evidence="4 5" key="1">
    <citation type="submission" date="2018-06" db="EMBL/GenBank/DDBJ databases">
        <authorList>
            <consortium name="Pathogen Informatics"/>
            <person name="Doyle S."/>
        </authorList>
    </citation>
    <scope>NUCLEOTIDE SEQUENCE [LARGE SCALE GENOMIC DNA]</scope>
    <source>
        <strain evidence="4 5">NCTC12714</strain>
    </source>
</reference>
<dbReference type="InterPro" id="IPR029044">
    <property type="entry name" value="Nucleotide-diphossugar_trans"/>
</dbReference>
<dbReference type="GO" id="GO:0016757">
    <property type="term" value="F:glycosyltransferase activity"/>
    <property type="evidence" value="ECO:0007669"/>
    <property type="project" value="UniProtKB-KW"/>
</dbReference>
<dbReference type="AlphaFoldDB" id="A0A377PX38"/>
<keyword evidence="2 4" id="KW-0808">Transferase</keyword>
<keyword evidence="3" id="KW-0479">Metal-binding</keyword>
<dbReference type="InterPro" id="IPR002495">
    <property type="entry name" value="Glyco_trans_8"/>
</dbReference>
<dbReference type="InterPro" id="IPR050748">
    <property type="entry name" value="Glycosyltrans_8_dom-fam"/>
</dbReference>
<dbReference type="PANTHER" id="PTHR13778">
    <property type="entry name" value="GLYCOSYLTRANSFERASE 8 DOMAIN-CONTAINING PROTEIN"/>
    <property type="match status" value="1"/>
</dbReference>
<gene>
    <name evidence="4" type="ORF">NCTC12714_00975</name>
</gene>
<organism evidence="4 5">
    <name type="scientific">Helicobacter muridarum</name>
    <dbReference type="NCBI Taxonomy" id="216"/>
    <lineage>
        <taxon>Bacteria</taxon>
        <taxon>Pseudomonadati</taxon>
        <taxon>Campylobacterota</taxon>
        <taxon>Epsilonproteobacteria</taxon>
        <taxon>Campylobacterales</taxon>
        <taxon>Helicobacteraceae</taxon>
        <taxon>Helicobacter</taxon>
    </lineage>
</organism>
<dbReference type="PANTHER" id="PTHR13778:SF47">
    <property type="entry name" value="LIPOPOLYSACCHARIDE 1,3-GALACTOSYLTRANSFERASE"/>
    <property type="match status" value="1"/>
</dbReference>
<keyword evidence="5" id="KW-1185">Reference proteome</keyword>
<evidence type="ECO:0000256" key="1">
    <source>
        <dbReference type="ARBA" id="ARBA00022676"/>
    </source>
</evidence>
<dbReference type="Proteomes" id="UP000255139">
    <property type="component" value="Unassembled WGS sequence"/>
</dbReference>
<protein>
    <submittedName>
        <fullName evidence="4">Glycosyl transferase family protein</fullName>
    </submittedName>
</protein>
<keyword evidence="1" id="KW-0328">Glycosyltransferase</keyword>
<accession>A0A377PX38</accession>